<dbReference type="PROSITE" id="PS51061">
    <property type="entry name" value="R3H"/>
    <property type="match status" value="1"/>
</dbReference>
<dbReference type="InterPro" id="IPR036867">
    <property type="entry name" value="R3H_dom_sf"/>
</dbReference>
<reference evidence="5 6" key="1">
    <citation type="journal article" date="2024" name="G3 (Bethesda)">
        <title>Genome assembly of Hibiscus sabdariffa L. provides insights into metabolisms of medicinal natural products.</title>
        <authorList>
            <person name="Kim T."/>
        </authorList>
    </citation>
    <scope>NUCLEOTIDE SEQUENCE [LARGE SCALE GENOMIC DNA]</scope>
    <source>
        <strain evidence="5">TK-2024</strain>
        <tissue evidence="5">Old leaves</tissue>
    </source>
</reference>
<dbReference type="Gene3D" id="3.30.1370.50">
    <property type="entry name" value="R3H-like domain"/>
    <property type="match status" value="1"/>
</dbReference>
<dbReference type="InterPro" id="IPR051937">
    <property type="entry name" value="R3H_domain_containing"/>
</dbReference>
<evidence type="ECO:0000259" key="3">
    <source>
        <dbReference type="PROSITE" id="PS51061"/>
    </source>
</evidence>
<accession>A0ABR2T3M1</accession>
<keyword evidence="1" id="KW-0597">Phosphoprotein</keyword>
<evidence type="ECO:0000256" key="2">
    <source>
        <dbReference type="SAM" id="MobiDB-lite"/>
    </source>
</evidence>
<keyword evidence="6" id="KW-1185">Reference proteome</keyword>
<gene>
    <name evidence="5" type="ORF">V6N11_056137</name>
</gene>
<feature type="compositionally biased region" description="Polar residues" evidence="2">
    <location>
        <begin position="201"/>
        <end position="210"/>
    </location>
</feature>
<protein>
    <recommendedName>
        <fullName evidence="7">R3H domain-containing protein</fullName>
    </recommendedName>
</protein>
<dbReference type="EMBL" id="JBBPBN010000009">
    <property type="protein sequence ID" value="KAK9031851.1"/>
    <property type="molecule type" value="Genomic_DNA"/>
</dbReference>
<comment type="caution">
    <text evidence="5">The sequence shown here is derived from an EMBL/GenBank/DDBJ whole genome shotgun (WGS) entry which is preliminary data.</text>
</comment>
<feature type="region of interest" description="Disordered" evidence="2">
    <location>
        <begin position="185"/>
        <end position="216"/>
    </location>
</feature>
<dbReference type="PANTHER" id="PTHR15672:SF25">
    <property type="entry name" value="OS01G0100600 PROTEIN"/>
    <property type="match status" value="1"/>
</dbReference>
<feature type="domain" description="SUZ" evidence="4">
    <location>
        <begin position="91"/>
        <end position="156"/>
    </location>
</feature>
<proteinExistence type="predicted"/>
<organism evidence="5 6">
    <name type="scientific">Hibiscus sabdariffa</name>
    <name type="common">roselle</name>
    <dbReference type="NCBI Taxonomy" id="183260"/>
    <lineage>
        <taxon>Eukaryota</taxon>
        <taxon>Viridiplantae</taxon>
        <taxon>Streptophyta</taxon>
        <taxon>Embryophyta</taxon>
        <taxon>Tracheophyta</taxon>
        <taxon>Spermatophyta</taxon>
        <taxon>Magnoliopsida</taxon>
        <taxon>eudicotyledons</taxon>
        <taxon>Gunneridae</taxon>
        <taxon>Pentapetalae</taxon>
        <taxon>rosids</taxon>
        <taxon>malvids</taxon>
        <taxon>Malvales</taxon>
        <taxon>Malvaceae</taxon>
        <taxon>Malvoideae</taxon>
        <taxon>Hibiscus</taxon>
    </lineage>
</organism>
<evidence type="ECO:0000313" key="5">
    <source>
        <dbReference type="EMBL" id="KAK9031851.1"/>
    </source>
</evidence>
<dbReference type="Pfam" id="PF12752">
    <property type="entry name" value="SUZ"/>
    <property type="match status" value="1"/>
</dbReference>
<dbReference type="InterPro" id="IPR024771">
    <property type="entry name" value="SUZ"/>
</dbReference>
<sequence length="316" mass="35483">MSVTQFAMVEELAFLVKDNLPCKHLVLSMEEAFINFLQDDTSSNGILELEPMNSYSRLLLHRLADIFGFAHESIGEGEDRHLVLQRCPETLIPSILVSDILWQCDEPQYLTASRHILTREGTEPVMQTKLPSFELSLEAREAAYLAARERIFAMDAGEIQEPVKHKPRTVPTVARRMIAHALGQRINSCNQDNKARDSKDQAQSNEPSTQDMDKADNGLFETCQDTPIESGENVDACSKANSNANDHSTSVVCEKKHDETTPKRSIDACIPGRTRNRVNKEYSKDEHLGAAKRMFANALGLRSAKDSRRGERKTIQ</sequence>
<dbReference type="PROSITE" id="PS51673">
    <property type="entry name" value="SUZ"/>
    <property type="match status" value="1"/>
</dbReference>
<dbReference type="PANTHER" id="PTHR15672">
    <property type="entry name" value="CAMP-REGULATED PHOSPHOPROTEIN 21 RELATED R3H DOMAIN CONTAINING PROTEIN"/>
    <property type="match status" value="1"/>
</dbReference>
<evidence type="ECO:0000313" key="6">
    <source>
        <dbReference type="Proteomes" id="UP001396334"/>
    </source>
</evidence>
<evidence type="ECO:0008006" key="7">
    <source>
        <dbReference type="Google" id="ProtNLM"/>
    </source>
</evidence>
<dbReference type="Pfam" id="PF01424">
    <property type="entry name" value="R3H"/>
    <property type="match status" value="1"/>
</dbReference>
<name>A0ABR2T3M1_9ROSI</name>
<dbReference type="SMART" id="SM00393">
    <property type="entry name" value="R3H"/>
    <property type="match status" value="1"/>
</dbReference>
<dbReference type="InterPro" id="IPR001374">
    <property type="entry name" value="R3H_dom"/>
</dbReference>
<dbReference type="Proteomes" id="UP001396334">
    <property type="component" value="Unassembled WGS sequence"/>
</dbReference>
<dbReference type="CDD" id="cd02642">
    <property type="entry name" value="R3H_encore_like"/>
    <property type="match status" value="1"/>
</dbReference>
<dbReference type="SUPFAM" id="SSF82708">
    <property type="entry name" value="R3H domain"/>
    <property type="match status" value="1"/>
</dbReference>
<evidence type="ECO:0000256" key="1">
    <source>
        <dbReference type="ARBA" id="ARBA00022553"/>
    </source>
</evidence>
<feature type="domain" description="R3H" evidence="3">
    <location>
        <begin position="23"/>
        <end position="88"/>
    </location>
</feature>
<evidence type="ECO:0000259" key="4">
    <source>
        <dbReference type="PROSITE" id="PS51673"/>
    </source>
</evidence>